<evidence type="ECO:0000313" key="4">
    <source>
        <dbReference type="Proteomes" id="UP000199652"/>
    </source>
</evidence>
<feature type="transmembrane region" description="Helical" evidence="1">
    <location>
        <begin position="24"/>
        <end position="42"/>
    </location>
</feature>
<dbReference type="SUPFAM" id="SSF55874">
    <property type="entry name" value="ATPase domain of HSP90 chaperone/DNA topoisomerase II/histidine kinase"/>
    <property type="match status" value="1"/>
</dbReference>
<sequence length="400" mass="46326">MLKLYIDRDRLLQYLYQSIDKHRYLIHLLLGVVQSLYSLLIFLFLKQYLLIGICLFGCSLFFLLYRMSRFGSFKLMFLCILLYAYLFEIGAAYFLDWELGFQNFLFTLIPVCFSFIYLDDNYDEIIPMGIYSSGLIIICYILCGFIDYWVTPTNGLPYRDIWIINTCTTTLVMGILFINIMLFVIELRTVHQKLDKFSEVRLNNLRSTLMLSQIKPHFLYNSLGAIEDAIEADPNRAKEELESFARYLRMNIDTLSSQELVSFETELTHVRTYMQIQNLRFENQIHLNYPIDSPNFELPPLTIQPIVENAINHGIRPKGGCGHIQITSKETPDAFTITIEDDGIGFEMRENEAERDIGSTGLYNVNYRLTQMCQGKMEISSTPGVGTTVTLVIPKAEKEV</sequence>
<evidence type="ECO:0000259" key="2">
    <source>
        <dbReference type="SMART" id="SM00387"/>
    </source>
</evidence>
<dbReference type="SMART" id="SM00387">
    <property type="entry name" value="HATPase_c"/>
    <property type="match status" value="1"/>
</dbReference>
<evidence type="ECO:0000256" key="1">
    <source>
        <dbReference type="SAM" id="Phobius"/>
    </source>
</evidence>
<feature type="transmembrane region" description="Helical" evidence="1">
    <location>
        <begin position="48"/>
        <end position="65"/>
    </location>
</feature>
<feature type="transmembrane region" description="Helical" evidence="1">
    <location>
        <begin position="77"/>
        <end position="95"/>
    </location>
</feature>
<feature type="transmembrane region" description="Helical" evidence="1">
    <location>
        <begin position="101"/>
        <end position="118"/>
    </location>
</feature>
<dbReference type="PANTHER" id="PTHR34220:SF7">
    <property type="entry name" value="SENSOR HISTIDINE KINASE YPDA"/>
    <property type="match status" value="1"/>
</dbReference>
<dbReference type="RefSeq" id="WP_090245394.1">
    <property type="nucleotide sequence ID" value="NZ_FNOU01000012.1"/>
</dbReference>
<evidence type="ECO:0000313" key="3">
    <source>
        <dbReference type="EMBL" id="SDX96843.1"/>
    </source>
</evidence>
<dbReference type="InterPro" id="IPR050640">
    <property type="entry name" value="Bact_2-comp_sensor_kinase"/>
</dbReference>
<dbReference type="GO" id="GO:0016020">
    <property type="term" value="C:membrane"/>
    <property type="evidence" value="ECO:0007669"/>
    <property type="project" value="InterPro"/>
</dbReference>
<keyword evidence="3" id="KW-0808">Transferase</keyword>
<name>A0A1H3G0L7_EUBBA</name>
<keyword evidence="1" id="KW-0812">Transmembrane</keyword>
<keyword evidence="4" id="KW-1185">Reference proteome</keyword>
<keyword evidence="3" id="KW-0418">Kinase</keyword>
<dbReference type="Proteomes" id="UP000199652">
    <property type="component" value="Unassembled WGS sequence"/>
</dbReference>
<feature type="transmembrane region" description="Helical" evidence="1">
    <location>
        <begin position="130"/>
        <end position="150"/>
    </location>
</feature>
<reference evidence="4" key="1">
    <citation type="submission" date="2016-10" db="EMBL/GenBank/DDBJ databases">
        <authorList>
            <person name="Varghese N."/>
            <person name="Submissions S."/>
        </authorList>
    </citation>
    <scope>NUCLEOTIDE SEQUENCE [LARGE SCALE GENOMIC DNA]</scope>
    <source>
        <strain evidence="4">VPI 5359</strain>
    </source>
</reference>
<dbReference type="InterPro" id="IPR003594">
    <property type="entry name" value="HATPase_dom"/>
</dbReference>
<organism evidence="3 4">
    <name type="scientific">Eubacterium barkeri</name>
    <name type="common">Clostridium barkeri</name>
    <dbReference type="NCBI Taxonomy" id="1528"/>
    <lineage>
        <taxon>Bacteria</taxon>
        <taxon>Bacillati</taxon>
        <taxon>Bacillota</taxon>
        <taxon>Clostridia</taxon>
        <taxon>Eubacteriales</taxon>
        <taxon>Eubacteriaceae</taxon>
        <taxon>Eubacterium</taxon>
    </lineage>
</organism>
<dbReference type="STRING" id="1528.SAMN04488579_11245"/>
<dbReference type="Gene3D" id="3.30.565.10">
    <property type="entry name" value="Histidine kinase-like ATPase, C-terminal domain"/>
    <property type="match status" value="1"/>
</dbReference>
<feature type="domain" description="Histidine kinase/HSP90-like ATPase" evidence="2">
    <location>
        <begin position="298"/>
        <end position="397"/>
    </location>
</feature>
<proteinExistence type="predicted"/>
<dbReference type="AlphaFoldDB" id="A0A1H3G0L7"/>
<dbReference type="PANTHER" id="PTHR34220">
    <property type="entry name" value="SENSOR HISTIDINE KINASE YPDA"/>
    <property type="match status" value="1"/>
</dbReference>
<accession>A0A1H3G0L7</accession>
<protein>
    <submittedName>
        <fullName evidence="3">Histidine kinase-, DNA gyrase B-, and HSP90-like ATPase</fullName>
    </submittedName>
</protein>
<feature type="transmembrane region" description="Helical" evidence="1">
    <location>
        <begin position="162"/>
        <end position="185"/>
    </location>
</feature>
<dbReference type="EMBL" id="FNOU01000012">
    <property type="protein sequence ID" value="SDX96843.1"/>
    <property type="molecule type" value="Genomic_DNA"/>
</dbReference>
<dbReference type="Pfam" id="PF06580">
    <property type="entry name" value="His_kinase"/>
    <property type="match status" value="1"/>
</dbReference>
<dbReference type="Pfam" id="PF02518">
    <property type="entry name" value="HATPase_c"/>
    <property type="match status" value="1"/>
</dbReference>
<dbReference type="InterPro" id="IPR036890">
    <property type="entry name" value="HATPase_C_sf"/>
</dbReference>
<dbReference type="GO" id="GO:0000155">
    <property type="term" value="F:phosphorelay sensor kinase activity"/>
    <property type="evidence" value="ECO:0007669"/>
    <property type="project" value="InterPro"/>
</dbReference>
<dbReference type="InterPro" id="IPR010559">
    <property type="entry name" value="Sig_transdc_His_kin_internal"/>
</dbReference>
<gene>
    <name evidence="3" type="ORF">SAMN04488579_11245</name>
</gene>
<keyword evidence="1" id="KW-1133">Transmembrane helix</keyword>
<dbReference type="OrthoDB" id="9809348at2"/>
<keyword evidence="1" id="KW-0472">Membrane</keyword>